<comment type="caution">
    <text evidence="1">The sequence shown here is derived from an EMBL/GenBank/DDBJ whole genome shotgun (WGS) entry which is preliminary data.</text>
</comment>
<dbReference type="Proteomes" id="UP000003019">
    <property type="component" value="Unassembled WGS sequence"/>
</dbReference>
<dbReference type="PATRIC" id="fig|1032488.3.peg.453"/>
<name>G4CFV2_9NEIS</name>
<sequence>MIRLSHGDSWRSHSLRCYALNCIHIWGFCKGLRLPESGKQKDRR</sequence>
<evidence type="ECO:0000313" key="1">
    <source>
        <dbReference type="EMBL" id="EGY53306.1"/>
    </source>
</evidence>
<reference evidence="1 2" key="1">
    <citation type="submission" date="2011-05" db="EMBL/GenBank/DDBJ databases">
        <authorList>
            <person name="Muzny D."/>
            <person name="Qin X."/>
            <person name="Deng J."/>
            <person name="Jiang H."/>
            <person name="Liu Y."/>
            <person name="Qu J."/>
            <person name="Song X.-Z."/>
            <person name="Zhang L."/>
            <person name="Thornton R."/>
            <person name="Coyle M."/>
            <person name="Francisco L."/>
            <person name="Jackson L."/>
            <person name="Javaid M."/>
            <person name="Korchina V."/>
            <person name="Kovar C."/>
            <person name="Mata R."/>
            <person name="Mathew T."/>
            <person name="Ngo R."/>
            <person name="Nguyen L."/>
            <person name="Nguyen N."/>
            <person name="Okwuonu G."/>
            <person name="Ongeri F."/>
            <person name="Pham C."/>
            <person name="Simmons D."/>
            <person name="Wilczek-Boney K."/>
            <person name="Hale W."/>
            <person name="Jakkamsetti A."/>
            <person name="Pham P."/>
            <person name="Ruth R."/>
            <person name="San Lucas F."/>
            <person name="Warren J."/>
            <person name="Zhang J."/>
            <person name="Zhao Z."/>
            <person name="Zhou C."/>
            <person name="Zhu D."/>
            <person name="Lee S."/>
            <person name="Bess C."/>
            <person name="Blankenburg K."/>
            <person name="Forbes L."/>
            <person name="Fu Q."/>
            <person name="Gubbala S."/>
            <person name="Hirani K."/>
            <person name="Jayaseelan J.C."/>
            <person name="Lara F."/>
            <person name="Munidasa M."/>
            <person name="Palculict T."/>
            <person name="Patil S."/>
            <person name="Pu L.-L."/>
            <person name="Saada N."/>
            <person name="Tang L."/>
            <person name="Weissenberger G."/>
            <person name="Zhu Y."/>
            <person name="Hemphill L."/>
            <person name="Shang Y."/>
            <person name="Youmans B."/>
            <person name="Ayvaz T."/>
            <person name="Ross M."/>
            <person name="Santibanez J."/>
            <person name="Aqrawi P."/>
            <person name="Gross S."/>
            <person name="Joshi V."/>
            <person name="Fowler G."/>
            <person name="Nazareth L."/>
            <person name="Reid J."/>
            <person name="Worley K."/>
            <person name="Petrosino J."/>
            <person name="Highlander S."/>
            <person name="Gibbs R."/>
        </authorList>
    </citation>
    <scope>NUCLEOTIDE SEQUENCE [LARGE SCALE GENOMIC DNA]</scope>
    <source>
        <strain evidence="1 2">871</strain>
    </source>
</reference>
<dbReference type="HOGENOM" id="CLU_3236520_0_0_4"/>
<organism evidence="1 2">
    <name type="scientific">Neisseria shayeganii 871</name>
    <dbReference type="NCBI Taxonomy" id="1032488"/>
    <lineage>
        <taxon>Bacteria</taxon>
        <taxon>Pseudomonadati</taxon>
        <taxon>Pseudomonadota</taxon>
        <taxon>Betaproteobacteria</taxon>
        <taxon>Neisseriales</taxon>
        <taxon>Neisseriaceae</taxon>
        <taxon>Neisseria</taxon>
    </lineage>
</organism>
<dbReference type="EMBL" id="AGAY01000018">
    <property type="protein sequence ID" value="EGY53306.1"/>
    <property type="molecule type" value="Genomic_DNA"/>
</dbReference>
<evidence type="ECO:0000313" key="2">
    <source>
        <dbReference type="Proteomes" id="UP000003019"/>
    </source>
</evidence>
<dbReference type="AlphaFoldDB" id="G4CFV2"/>
<gene>
    <name evidence="1" type="ORF">HMPREF9371_0491</name>
</gene>
<keyword evidence="2" id="KW-1185">Reference proteome</keyword>
<dbReference type="STRING" id="1032488.HMPREF9371_0491"/>
<accession>G4CFV2</accession>
<proteinExistence type="predicted"/>
<protein>
    <submittedName>
        <fullName evidence="1">Uncharacterized protein</fullName>
    </submittedName>
</protein>